<dbReference type="EC" id="2.3.1.181" evidence="4"/>
<dbReference type="RefSeq" id="WP_081143073.1">
    <property type="nucleotide sequence ID" value="NZ_CP015363.1"/>
</dbReference>
<evidence type="ECO:0000313" key="6">
    <source>
        <dbReference type="EMBL" id="ARD85599.1"/>
    </source>
</evidence>
<accession>A0A1V0N686</accession>
<dbReference type="GO" id="GO:0016874">
    <property type="term" value="F:ligase activity"/>
    <property type="evidence" value="ECO:0007669"/>
    <property type="project" value="UniProtKB-KW"/>
</dbReference>
<feature type="domain" description="BPL/LPL catalytic" evidence="5">
    <location>
        <begin position="35"/>
        <end position="207"/>
    </location>
</feature>
<dbReference type="KEGG" id="fai:FAD_1760"/>
<keyword evidence="2 4" id="KW-0808">Transferase</keyword>
<dbReference type="GeneID" id="31677251"/>
<proteinExistence type="inferred from homology"/>
<dbReference type="InterPro" id="IPR004143">
    <property type="entry name" value="BPL_LPL_catalytic"/>
</dbReference>
<sequence length="219" mass="24724">MQQKGVTDYWTDLGKVSYSDALDIQYNLVARRKENKIPDTILFLDHYNVYTIGRKSDPENYKNVDVIKTDRGGDVTYHGEGQLITYFIFDVRINGKKEVRKLLESIEESYIAMLKTYGYNAMLYGEPGIWIDKGGIKNKVASLGMAVDDYVSYHGMALNISASVLDGFGLINPCGMNSSVISYVDIPREDAIKGLLKEFSGHFGEFSYIDKENLIRTPV</sequence>
<evidence type="ECO:0000256" key="4">
    <source>
        <dbReference type="HAMAP-Rule" id="MF_00013"/>
    </source>
</evidence>
<dbReference type="GO" id="GO:0033819">
    <property type="term" value="F:lipoyl(octanoyl) transferase activity"/>
    <property type="evidence" value="ECO:0007669"/>
    <property type="project" value="UniProtKB-EC"/>
</dbReference>
<dbReference type="Pfam" id="PF21948">
    <property type="entry name" value="LplA-B_cat"/>
    <property type="match status" value="1"/>
</dbReference>
<gene>
    <name evidence="4" type="primary">lipB</name>
    <name evidence="6" type="ORF">FAD_1760</name>
</gene>
<dbReference type="InterPro" id="IPR045864">
    <property type="entry name" value="aa-tRNA-synth_II/BPL/LPL"/>
</dbReference>
<comment type="subcellular location">
    <subcellularLocation>
        <location evidence="4">Cytoplasm</location>
    </subcellularLocation>
</comment>
<comment type="pathway">
    <text evidence="1 4">Protein modification; protein lipoylation via endogenous pathway; protein N(6)-(lipoyl)lysine from octanoyl-[acyl-carrier-protein]: step 1/2.</text>
</comment>
<comment type="catalytic activity">
    <reaction evidence="4">
        <text>octanoyl-[ACP] + L-lysyl-[protein] = N(6)-octanoyl-L-lysyl-[protein] + holo-[ACP] + H(+)</text>
        <dbReference type="Rhea" id="RHEA:17665"/>
        <dbReference type="Rhea" id="RHEA-COMP:9636"/>
        <dbReference type="Rhea" id="RHEA-COMP:9685"/>
        <dbReference type="Rhea" id="RHEA-COMP:9752"/>
        <dbReference type="Rhea" id="RHEA-COMP:9928"/>
        <dbReference type="ChEBI" id="CHEBI:15378"/>
        <dbReference type="ChEBI" id="CHEBI:29969"/>
        <dbReference type="ChEBI" id="CHEBI:64479"/>
        <dbReference type="ChEBI" id="CHEBI:78463"/>
        <dbReference type="ChEBI" id="CHEBI:78809"/>
        <dbReference type="EC" id="2.3.1.181"/>
    </reaction>
</comment>
<dbReference type="PANTHER" id="PTHR10993:SF7">
    <property type="entry name" value="LIPOYLTRANSFERASE 2, MITOCHONDRIAL-RELATED"/>
    <property type="match status" value="1"/>
</dbReference>
<dbReference type="UniPathway" id="UPA00538">
    <property type="reaction ID" value="UER00592"/>
</dbReference>
<keyword evidence="7" id="KW-1185">Reference proteome</keyword>
<dbReference type="STRING" id="74969.FAD_1760"/>
<evidence type="ECO:0000256" key="1">
    <source>
        <dbReference type="ARBA" id="ARBA00004821"/>
    </source>
</evidence>
<dbReference type="OrthoDB" id="56985at2157"/>
<feature type="binding site" evidence="4">
    <location>
        <begin position="155"/>
        <end position="157"/>
    </location>
    <ligand>
        <name>substrate</name>
    </ligand>
</feature>
<comment type="function">
    <text evidence="4">Catalyzes the transfer of endogenously produced octanoic acid from octanoyl-acyl-carrier-protein onto the lipoyl domains of lipoate-dependent enzymes. Lipoyl-ACP can also act as a substrate although octanoyl-ACP is likely to be the physiological substrate.</text>
</comment>
<feature type="binding site" evidence="4">
    <location>
        <begin position="71"/>
        <end position="78"/>
    </location>
    <ligand>
        <name>substrate</name>
    </ligand>
</feature>
<dbReference type="Proteomes" id="UP000192050">
    <property type="component" value="Chromosome"/>
</dbReference>
<dbReference type="GO" id="GO:0009249">
    <property type="term" value="P:protein lipoylation"/>
    <property type="evidence" value="ECO:0007669"/>
    <property type="project" value="InterPro"/>
</dbReference>
<dbReference type="EMBL" id="CP015363">
    <property type="protein sequence ID" value="ARD85599.1"/>
    <property type="molecule type" value="Genomic_DNA"/>
</dbReference>
<feature type="site" description="Lowers pKa of active site Cys" evidence="4">
    <location>
        <position position="139"/>
    </location>
</feature>
<dbReference type="NCBIfam" id="TIGR00214">
    <property type="entry name" value="lipB"/>
    <property type="match status" value="1"/>
</dbReference>
<keyword evidence="4" id="KW-0963">Cytoplasm</keyword>
<dbReference type="GO" id="GO:0005737">
    <property type="term" value="C:cytoplasm"/>
    <property type="evidence" value="ECO:0007669"/>
    <property type="project" value="UniProtKB-SubCell"/>
</dbReference>
<dbReference type="PANTHER" id="PTHR10993">
    <property type="entry name" value="OCTANOYLTRANSFERASE"/>
    <property type="match status" value="1"/>
</dbReference>
<evidence type="ECO:0000256" key="2">
    <source>
        <dbReference type="ARBA" id="ARBA00022679"/>
    </source>
</evidence>
<dbReference type="PROSITE" id="PS01313">
    <property type="entry name" value="LIPB"/>
    <property type="match status" value="1"/>
</dbReference>
<keyword evidence="3 4" id="KW-0012">Acyltransferase</keyword>
<dbReference type="CDD" id="cd16444">
    <property type="entry name" value="LipB"/>
    <property type="match status" value="1"/>
</dbReference>
<name>A0A1V0N686_9ARCH</name>
<dbReference type="InterPro" id="IPR020605">
    <property type="entry name" value="Octanoyltransferase_CS"/>
</dbReference>
<dbReference type="InterPro" id="IPR000544">
    <property type="entry name" value="Octanoyltransferase"/>
</dbReference>
<dbReference type="HAMAP" id="MF_00013">
    <property type="entry name" value="LipB"/>
    <property type="match status" value="1"/>
</dbReference>
<comment type="similarity">
    <text evidence="4">Belongs to the LipB family.</text>
</comment>
<feature type="binding site" evidence="4">
    <location>
        <begin position="142"/>
        <end position="144"/>
    </location>
    <ligand>
        <name>substrate</name>
    </ligand>
</feature>
<evidence type="ECO:0000256" key="3">
    <source>
        <dbReference type="ARBA" id="ARBA00023315"/>
    </source>
</evidence>
<reference evidence="6 7" key="1">
    <citation type="submission" date="2011-10" db="EMBL/GenBank/DDBJ databases">
        <title>Metabolic and evolutionary patterns in the extreme acidophile Ferroplasma acidiphilum.</title>
        <authorList>
            <person name="Golyshina O.V."/>
            <person name="Kozyavkin S.A."/>
            <person name="Tatusov R.L."/>
            <person name="Slesarev A.I."/>
            <person name="Golyshin P.N."/>
        </authorList>
    </citation>
    <scope>NUCLEOTIDE SEQUENCE [LARGE SCALE GENOMIC DNA]</scope>
    <source>
        <strain evidence="7">Y</strain>
    </source>
</reference>
<keyword evidence="6" id="KW-0436">Ligase</keyword>
<feature type="active site" description="Acyl-thioester intermediate" evidence="4">
    <location>
        <position position="174"/>
    </location>
</feature>
<comment type="miscellaneous">
    <text evidence="4">In the reaction, the free carboxyl group of octanoic acid is attached via an amide linkage to the epsilon-amino group of a specific lysine residue of lipoyl domains of lipoate-dependent enzymes.</text>
</comment>
<dbReference type="SUPFAM" id="SSF55681">
    <property type="entry name" value="Class II aaRS and biotin synthetases"/>
    <property type="match status" value="1"/>
</dbReference>
<evidence type="ECO:0000313" key="7">
    <source>
        <dbReference type="Proteomes" id="UP000192050"/>
    </source>
</evidence>
<dbReference type="PROSITE" id="PS51733">
    <property type="entry name" value="BPL_LPL_CATALYTIC"/>
    <property type="match status" value="1"/>
</dbReference>
<dbReference type="Gene3D" id="3.30.930.10">
    <property type="entry name" value="Bira Bifunctional Protein, Domain 2"/>
    <property type="match status" value="1"/>
</dbReference>
<dbReference type="AlphaFoldDB" id="A0A1V0N686"/>
<evidence type="ECO:0000259" key="5">
    <source>
        <dbReference type="PROSITE" id="PS51733"/>
    </source>
</evidence>
<protein>
    <recommendedName>
        <fullName evidence="4">Probable octanoyltransferase</fullName>
        <ecNumber evidence="4">2.3.1.181</ecNumber>
    </recommendedName>
    <alternativeName>
        <fullName evidence="4">Lipoate-protein ligase B</fullName>
    </alternativeName>
    <alternativeName>
        <fullName evidence="4">Lipoyl/octanoyl transferase</fullName>
    </alternativeName>
    <alternativeName>
        <fullName evidence="4">Octanoyl-[acyl-carrier-protein]-protein N-octanoyltransferase</fullName>
    </alternativeName>
</protein>
<organism evidence="6 7">
    <name type="scientific">Ferroplasma acidiphilum</name>
    <dbReference type="NCBI Taxonomy" id="74969"/>
    <lineage>
        <taxon>Archaea</taxon>
        <taxon>Methanobacteriati</taxon>
        <taxon>Thermoplasmatota</taxon>
        <taxon>Thermoplasmata</taxon>
        <taxon>Thermoplasmatales</taxon>
        <taxon>Ferroplasmaceae</taxon>
        <taxon>Ferroplasma</taxon>
    </lineage>
</organism>